<keyword evidence="2" id="KW-1185">Reference proteome</keyword>
<dbReference type="EMBL" id="BGZK01001898">
    <property type="protein sequence ID" value="GBP87984.1"/>
    <property type="molecule type" value="Genomic_DNA"/>
</dbReference>
<evidence type="ECO:0000313" key="2">
    <source>
        <dbReference type="Proteomes" id="UP000299102"/>
    </source>
</evidence>
<accession>A0A4C1ZLN5</accession>
<dbReference type="OrthoDB" id="7790673at2759"/>
<sequence length="195" mass="21841">MAAYEKAVEATSKYKHQAAFDEVNSVISEMVEWFSINNILLNERKTKFVKFALSNSKLIDTNVMVNNEPNNRLAVQPTNDLCKNHILGYEKCSVERAMRILKNSSTGSTTAGLRRGSAGARIVLCTTIINPNKNTLQNATATRHANVYGPAQTRSTAKYRSARTIVRLPHIAVADWESCARDFNPKKDTNPKQRR</sequence>
<proteinExistence type="predicted"/>
<protein>
    <submittedName>
        <fullName evidence="1">Uncharacterized protein</fullName>
    </submittedName>
</protein>
<organism evidence="1 2">
    <name type="scientific">Eumeta variegata</name>
    <name type="common">Bagworm moth</name>
    <name type="synonym">Eumeta japonica</name>
    <dbReference type="NCBI Taxonomy" id="151549"/>
    <lineage>
        <taxon>Eukaryota</taxon>
        <taxon>Metazoa</taxon>
        <taxon>Ecdysozoa</taxon>
        <taxon>Arthropoda</taxon>
        <taxon>Hexapoda</taxon>
        <taxon>Insecta</taxon>
        <taxon>Pterygota</taxon>
        <taxon>Neoptera</taxon>
        <taxon>Endopterygota</taxon>
        <taxon>Lepidoptera</taxon>
        <taxon>Glossata</taxon>
        <taxon>Ditrysia</taxon>
        <taxon>Tineoidea</taxon>
        <taxon>Psychidae</taxon>
        <taxon>Oiketicinae</taxon>
        <taxon>Eumeta</taxon>
    </lineage>
</organism>
<dbReference type="AlphaFoldDB" id="A0A4C1ZLN5"/>
<gene>
    <name evidence="1" type="ORF">EVAR_62491_1</name>
</gene>
<reference evidence="1 2" key="1">
    <citation type="journal article" date="2019" name="Commun. Biol.">
        <title>The bagworm genome reveals a unique fibroin gene that provides high tensile strength.</title>
        <authorList>
            <person name="Kono N."/>
            <person name="Nakamura H."/>
            <person name="Ohtoshi R."/>
            <person name="Tomita M."/>
            <person name="Numata K."/>
            <person name="Arakawa K."/>
        </authorList>
    </citation>
    <scope>NUCLEOTIDE SEQUENCE [LARGE SCALE GENOMIC DNA]</scope>
</reference>
<evidence type="ECO:0000313" key="1">
    <source>
        <dbReference type="EMBL" id="GBP87984.1"/>
    </source>
</evidence>
<name>A0A4C1ZLN5_EUMVA</name>
<comment type="caution">
    <text evidence="1">The sequence shown here is derived from an EMBL/GenBank/DDBJ whole genome shotgun (WGS) entry which is preliminary data.</text>
</comment>
<dbReference type="Proteomes" id="UP000299102">
    <property type="component" value="Unassembled WGS sequence"/>
</dbReference>